<feature type="region of interest" description="Disordered" evidence="1">
    <location>
        <begin position="252"/>
        <end position="322"/>
    </location>
</feature>
<reference evidence="3 4" key="1">
    <citation type="journal article" date="2010" name="Nature">
        <title>Genome sequencing and analysis of the model grass Brachypodium distachyon.</title>
        <authorList>
            <consortium name="International Brachypodium Initiative"/>
        </authorList>
    </citation>
    <scope>NUCLEOTIDE SEQUENCE [LARGE SCALE GENOMIC DNA]</scope>
    <source>
        <strain evidence="3 4">Bd21</strain>
    </source>
</reference>
<keyword evidence="5" id="KW-1185">Reference proteome</keyword>
<evidence type="ECO:0000313" key="3">
    <source>
        <dbReference type="EMBL" id="KQJ97455.1"/>
    </source>
</evidence>
<dbReference type="STRING" id="15368.I1I5E3"/>
<dbReference type="EnsemblPlants" id="KQJ97455">
    <property type="protein sequence ID" value="KQJ97455"/>
    <property type="gene ID" value="BRADI_3g30800v3"/>
</dbReference>
<sequence>MAPEPQPGPSRHGTTIQAPPPASVDAPIYRATIQKCVALLDWWLVRGQDDKIRVAGYTERNRAARVFTSDFITMGHADGTLETADHKIVLTRGPLNIKQMHRNGFPYEVSKHFQLGFPAQWEKYANSNMKQSKHQAQSPSKSIDNIWKFLSFMKYNFEETDFNSSKGSTGNTDGTPIQGLSNLSNGTPRFQDSSGPGPGETCSSAQGDNQHQDMHLDAEDAGQVPAKGMSPEFGVVQGSEDSTGRRLRSGKVYGMSTSSSASLKRGRSKRKTIQHDTPNRKILNEETILPVDPTNHGNGGSPVTRSIAAAKLQSPHPFQKGM</sequence>
<dbReference type="InterPro" id="IPR053090">
    <property type="entry name" value="Centromere_KNL-2_homolog"/>
</dbReference>
<dbReference type="InterPro" id="IPR015216">
    <property type="entry name" value="SANTA"/>
</dbReference>
<dbReference type="OrthoDB" id="118550at2759"/>
<evidence type="ECO:0000256" key="1">
    <source>
        <dbReference type="SAM" id="MobiDB-lite"/>
    </source>
</evidence>
<dbReference type="AlphaFoldDB" id="I1I5E3"/>
<dbReference type="Pfam" id="PF09133">
    <property type="entry name" value="SANTA"/>
    <property type="match status" value="1"/>
</dbReference>
<accession>I1I5E3</accession>
<feature type="region of interest" description="Disordered" evidence="1">
    <location>
        <begin position="162"/>
        <end position="211"/>
    </location>
</feature>
<dbReference type="Gramene" id="KQJ97455">
    <property type="protein sequence ID" value="KQJ97455"/>
    <property type="gene ID" value="BRADI_3g30800v3"/>
</dbReference>
<dbReference type="PANTHER" id="PTHR35311:SF1">
    <property type="entry name" value="PROTEIN EMBRYO DEFECTIVE 1674"/>
    <property type="match status" value="1"/>
</dbReference>
<evidence type="ECO:0000259" key="2">
    <source>
        <dbReference type="Pfam" id="PF09133"/>
    </source>
</evidence>
<reference evidence="4" key="3">
    <citation type="submission" date="2018-08" db="UniProtKB">
        <authorList>
            <consortium name="EnsemblPlants"/>
        </authorList>
    </citation>
    <scope>IDENTIFICATION</scope>
    <source>
        <strain evidence="4">cv. Bd21</strain>
    </source>
</reference>
<dbReference type="PANTHER" id="PTHR35311">
    <property type="entry name" value="KINETOCHORE-ASSOCIATED PROTEIN KNL-2 HOMOLOG"/>
    <property type="match status" value="1"/>
</dbReference>
<feature type="domain" description="SANTA" evidence="2">
    <location>
        <begin position="37"/>
        <end position="124"/>
    </location>
</feature>
<feature type="compositionally biased region" description="Basic and acidic residues" evidence="1">
    <location>
        <begin position="273"/>
        <end position="284"/>
    </location>
</feature>
<name>I1I5E3_BRADI</name>
<dbReference type="Proteomes" id="UP000008810">
    <property type="component" value="Chromosome 3"/>
</dbReference>
<dbReference type="KEGG" id="bdi:100838914"/>
<dbReference type="OMA" id="MLMNTCE"/>
<proteinExistence type="predicted"/>
<organism evidence="3">
    <name type="scientific">Brachypodium distachyon</name>
    <name type="common">Purple false brome</name>
    <name type="synonym">Trachynia distachya</name>
    <dbReference type="NCBI Taxonomy" id="15368"/>
    <lineage>
        <taxon>Eukaryota</taxon>
        <taxon>Viridiplantae</taxon>
        <taxon>Streptophyta</taxon>
        <taxon>Embryophyta</taxon>
        <taxon>Tracheophyta</taxon>
        <taxon>Spermatophyta</taxon>
        <taxon>Magnoliopsida</taxon>
        <taxon>Liliopsida</taxon>
        <taxon>Poales</taxon>
        <taxon>Poaceae</taxon>
        <taxon>BOP clade</taxon>
        <taxon>Pooideae</taxon>
        <taxon>Stipodae</taxon>
        <taxon>Brachypodieae</taxon>
        <taxon>Brachypodium</taxon>
    </lineage>
</organism>
<feature type="compositionally biased region" description="Polar residues" evidence="1">
    <location>
        <begin position="162"/>
        <end position="194"/>
    </location>
</feature>
<feature type="region of interest" description="Disordered" evidence="1">
    <location>
        <begin position="1"/>
        <end position="21"/>
    </location>
</feature>
<dbReference type="GeneID" id="100838914"/>
<dbReference type="eggNOG" id="ENOG502S0VY">
    <property type="taxonomic scope" value="Eukaryota"/>
</dbReference>
<dbReference type="RefSeq" id="XP_010234912.1">
    <property type="nucleotide sequence ID" value="XM_010236610.3"/>
</dbReference>
<evidence type="ECO:0000313" key="5">
    <source>
        <dbReference type="Proteomes" id="UP000008810"/>
    </source>
</evidence>
<dbReference type="ExpressionAtlas" id="I1I5E3">
    <property type="expression patterns" value="baseline"/>
</dbReference>
<gene>
    <name evidence="4" type="primary">LOC100838914</name>
    <name evidence="3" type="ORF">BRADI_3g30800v3</name>
</gene>
<evidence type="ECO:0000313" key="4">
    <source>
        <dbReference type="EnsemblPlants" id="KQJ97455"/>
    </source>
</evidence>
<dbReference type="FunCoup" id="I1I5E3">
    <property type="interactions" value="324"/>
</dbReference>
<dbReference type="EMBL" id="CM000882">
    <property type="protein sequence ID" value="KQJ97455.1"/>
    <property type="molecule type" value="Genomic_DNA"/>
</dbReference>
<protein>
    <recommendedName>
        <fullName evidence="2">SANTA domain-containing protein</fullName>
    </recommendedName>
</protein>
<reference evidence="3" key="2">
    <citation type="submission" date="2017-06" db="EMBL/GenBank/DDBJ databases">
        <title>WGS assembly of Brachypodium distachyon.</title>
        <authorList>
            <consortium name="The International Brachypodium Initiative"/>
            <person name="Lucas S."/>
            <person name="Harmon-Smith M."/>
            <person name="Lail K."/>
            <person name="Tice H."/>
            <person name="Grimwood J."/>
            <person name="Bruce D."/>
            <person name="Barry K."/>
            <person name="Shu S."/>
            <person name="Lindquist E."/>
            <person name="Wang M."/>
            <person name="Pitluck S."/>
            <person name="Vogel J.P."/>
            <person name="Garvin D.F."/>
            <person name="Mockler T.C."/>
            <person name="Schmutz J."/>
            <person name="Rokhsar D."/>
            <person name="Bevan M.W."/>
        </authorList>
    </citation>
    <scope>NUCLEOTIDE SEQUENCE</scope>
    <source>
        <strain evidence="3">Bd21</strain>
    </source>
</reference>